<evidence type="ECO:0000313" key="3">
    <source>
        <dbReference type="Proteomes" id="UP000249464"/>
    </source>
</evidence>
<organism evidence="2 3">
    <name type="scientific">Microbotryum silenes-dioicae</name>
    <dbReference type="NCBI Taxonomy" id="796604"/>
    <lineage>
        <taxon>Eukaryota</taxon>
        <taxon>Fungi</taxon>
        <taxon>Dikarya</taxon>
        <taxon>Basidiomycota</taxon>
        <taxon>Pucciniomycotina</taxon>
        <taxon>Microbotryomycetes</taxon>
        <taxon>Microbotryales</taxon>
        <taxon>Microbotryaceae</taxon>
        <taxon>Microbotryum</taxon>
    </lineage>
</organism>
<proteinExistence type="predicted"/>
<gene>
    <name evidence="2" type="primary">BQ5605_C105g13169</name>
    <name evidence="2" type="ORF">BQ5605_C105G13169</name>
</gene>
<accession>A0A2X0MII6</accession>
<feature type="compositionally biased region" description="Low complexity" evidence="1">
    <location>
        <begin position="80"/>
        <end position="90"/>
    </location>
</feature>
<dbReference type="EMBL" id="FQNC01000078">
    <property type="protein sequence ID" value="SGZ11366.1"/>
    <property type="molecule type" value="Genomic_DNA"/>
</dbReference>
<evidence type="ECO:0000313" key="2">
    <source>
        <dbReference type="EMBL" id="SGZ11366.1"/>
    </source>
</evidence>
<sequence>MADPARVTRRLPGAELERRRRGLVEAIEVVEVADDSDVPPDKGDAGAEAEGEGEVGVETGAAVVVCVSFVGPVVARVNVSFPVSPPSGSVEATDSPRRRRRRRRSHRPCCRSLHLRG</sequence>
<reference evidence="2 3" key="1">
    <citation type="submission" date="2016-11" db="EMBL/GenBank/DDBJ databases">
        <authorList>
            <person name="Jaros S."/>
            <person name="Januszkiewicz K."/>
            <person name="Wedrychowicz H."/>
        </authorList>
    </citation>
    <scope>NUCLEOTIDE SEQUENCE [LARGE SCALE GENOMIC DNA]</scope>
</reference>
<dbReference type="Proteomes" id="UP000249464">
    <property type="component" value="Unassembled WGS sequence"/>
</dbReference>
<feature type="region of interest" description="Disordered" evidence="1">
    <location>
        <begin position="35"/>
        <end position="54"/>
    </location>
</feature>
<evidence type="ECO:0000256" key="1">
    <source>
        <dbReference type="SAM" id="MobiDB-lite"/>
    </source>
</evidence>
<name>A0A2X0MII6_9BASI</name>
<keyword evidence="3" id="KW-1185">Reference proteome</keyword>
<protein>
    <submittedName>
        <fullName evidence="2">BQ5605_C105g13169 protein</fullName>
    </submittedName>
</protein>
<feature type="compositionally biased region" description="Basic residues" evidence="1">
    <location>
        <begin position="97"/>
        <end position="117"/>
    </location>
</feature>
<dbReference type="AlphaFoldDB" id="A0A2X0MII6"/>
<feature type="region of interest" description="Disordered" evidence="1">
    <location>
        <begin position="80"/>
        <end position="117"/>
    </location>
</feature>